<dbReference type="AlphaFoldDB" id="A0A4C1SNE9"/>
<evidence type="ECO:0000313" key="2">
    <source>
        <dbReference type="EMBL" id="GBP03669.1"/>
    </source>
</evidence>
<name>A0A4C1SNE9_EUMVA</name>
<dbReference type="Proteomes" id="UP000299102">
    <property type="component" value="Unassembled WGS sequence"/>
</dbReference>
<dbReference type="STRING" id="151549.A0A4C1SNE9"/>
<evidence type="ECO:0000313" key="3">
    <source>
        <dbReference type="Proteomes" id="UP000299102"/>
    </source>
</evidence>
<dbReference type="InterPro" id="IPR049512">
    <property type="entry name" value="DJR-like_dom"/>
</dbReference>
<accession>A0A4C1SNE9</accession>
<dbReference type="PANTHER" id="PTHR36159">
    <property type="entry name" value="PROTEIN CBG23766"/>
    <property type="match status" value="1"/>
</dbReference>
<keyword evidence="3" id="KW-1185">Reference proteome</keyword>
<protein>
    <recommendedName>
        <fullName evidence="1">Double jelly roll-like domain-containing protein</fullName>
    </recommendedName>
</protein>
<dbReference type="OrthoDB" id="7399333at2759"/>
<dbReference type="Pfam" id="PF21738">
    <property type="entry name" value="DJR-like_dom"/>
    <property type="match status" value="1"/>
</dbReference>
<sequence length="393" mass="45631">MSSIINVLEKPLSDENIIKKDYHTYIPYLQSYNNNDEIRISIQNQDLYVLPGESYLYVEGFVADEKTLKPTSNFKLRNNFVAYLFDEIRYELNGTEIDHTRYLGATSTIKNFVSLSPTESIVMKNAGWNKIYDVNLENGYFNFYVPLKMLLGFAEDYNKIILNSKHELILLRNKNDEGLVLSDNSTEKAKLVVSLISWRIPHVQLSDLSKLNMIKILNNGASIPIAFRSWDCHINPQLSTGNSHIWNVKLAANRERPRFVLIAFQRDNKFVHCNLTNLKVHLNSVSYPYDDLNLKFEHERYAVLYDMYLRFQQCYYMKEPQPLLTAQEFKNNAPIIVVDVSHQNESLNTGPIDIKLEFETATNIPAKTAAYCILMHDRIIEYIPIRGQVRKVL</sequence>
<comment type="caution">
    <text evidence="2">The sequence shown here is derived from an EMBL/GenBank/DDBJ whole genome shotgun (WGS) entry which is preliminary data.</text>
</comment>
<dbReference type="EMBL" id="BGZK01003681">
    <property type="protein sequence ID" value="GBP03669.1"/>
    <property type="molecule type" value="Genomic_DNA"/>
</dbReference>
<gene>
    <name evidence="2" type="ORF">EVAR_67679_1</name>
</gene>
<dbReference type="PANTHER" id="PTHR36159:SF1">
    <property type="entry name" value="RETROVIRUS-RELATED POL POLYPROTEIN FROM TRANSPOSON 412-LIKE PROTEIN"/>
    <property type="match status" value="1"/>
</dbReference>
<proteinExistence type="predicted"/>
<evidence type="ECO:0000259" key="1">
    <source>
        <dbReference type="Pfam" id="PF21738"/>
    </source>
</evidence>
<organism evidence="2 3">
    <name type="scientific">Eumeta variegata</name>
    <name type="common">Bagworm moth</name>
    <name type="synonym">Eumeta japonica</name>
    <dbReference type="NCBI Taxonomy" id="151549"/>
    <lineage>
        <taxon>Eukaryota</taxon>
        <taxon>Metazoa</taxon>
        <taxon>Ecdysozoa</taxon>
        <taxon>Arthropoda</taxon>
        <taxon>Hexapoda</taxon>
        <taxon>Insecta</taxon>
        <taxon>Pterygota</taxon>
        <taxon>Neoptera</taxon>
        <taxon>Endopterygota</taxon>
        <taxon>Lepidoptera</taxon>
        <taxon>Glossata</taxon>
        <taxon>Ditrysia</taxon>
        <taxon>Tineoidea</taxon>
        <taxon>Psychidae</taxon>
        <taxon>Oiketicinae</taxon>
        <taxon>Eumeta</taxon>
    </lineage>
</organism>
<feature type="domain" description="Double jelly roll-like" evidence="1">
    <location>
        <begin position="74"/>
        <end position="380"/>
    </location>
</feature>
<reference evidence="2 3" key="1">
    <citation type="journal article" date="2019" name="Commun. Biol.">
        <title>The bagworm genome reveals a unique fibroin gene that provides high tensile strength.</title>
        <authorList>
            <person name="Kono N."/>
            <person name="Nakamura H."/>
            <person name="Ohtoshi R."/>
            <person name="Tomita M."/>
            <person name="Numata K."/>
            <person name="Arakawa K."/>
        </authorList>
    </citation>
    <scope>NUCLEOTIDE SEQUENCE [LARGE SCALE GENOMIC DNA]</scope>
</reference>